<proteinExistence type="predicted"/>
<keyword evidence="2" id="KW-1185">Reference proteome</keyword>
<dbReference type="Proteomes" id="UP000071778">
    <property type="component" value="Chromosome"/>
</dbReference>
<evidence type="ECO:0000313" key="1">
    <source>
        <dbReference type="EMBL" id="AMP11368.1"/>
    </source>
</evidence>
<gene>
    <name evidence="1" type="ORF">CAter282_3685</name>
</gene>
<accession>A0A127QMR6</accession>
<dbReference type="PATRIC" id="fig|279058.18.peg.3622"/>
<organism evidence="1 2">
    <name type="scientific">Collimonas arenae</name>
    <dbReference type="NCBI Taxonomy" id="279058"/>
    <lineage>
        <taxon>Bacteria</taxon>
        <taxon>Pseudomonadati</taxon>
        <taxon>Pseudomonadota</taxon>
        <taxon>Betaproteobacteria</taxon>
        <taxon>Burkholderiales</taxon>
        <taxon>Oxalobacteraceae</taxon>
        <taxon>Collimonas</taxon>
    </lineage>
</organism>
<protein>
    <submittedName>
        <fullName evidence="1">Uncharacterized protein</fullName>
    </submittedName>
</protein>
<dbReference type="AlphaFoldDB" id="A0A127QMR6"/>
<sequence length="59" mass="5877">MLTLHAMISAKGLCPLAVANSAFDQAATGRRCGCMGVIDRYNSAPRGNGGLSHGATGGA</sequence>
<reference evidence="1 2" key="1">
    <citation type="submission" date="2015-11" db="EMBL/GenBank/DDBJ databases">
        <title>Exploring the genomic traits of fungus-feeding bacterial genus Collimonas.</title>
        <authorList>
            <person name="Song C."/>
            <person name="Schmidt R."/>
            <person name="de Jager V."/>
            <person name="Krzyzanowska D."/>
            <person name="Jongedijk E."/>
            <person name="Cankar K."/>
            <person name="Beekwilder J."/>
            <person name="van Veen A."/>
            <person name="de Boer W."/>
            <person name="van Veen J.A."/>
            <person name="Garbeva P."/>
        </authorList>
    </citation>
    <scope>NUCLEOTIDE SEQUENCE [LARGE SCALE GENOMIC DNA]</scope>
    <source>
        <strain evidence="1 2">Ter282</strain>
    </source>
</reference>
<name>A0A127QMR6_9BURK</name>
<dbReference type="EMBL" id="CP013235">
    <property type="protein sequence ID" value="AMP11368.1"/>
    <property type="molecule type" value="Genomic_DNA"/>
</dbReference>
<evidence type="ECO:0000313" key="2">
    <source>
        <dbReference type="Proteomes" id="UP000071778"/>
    </source>
</evidence>